<reference evidence="1 2" key="1">
    <citation type="submission" date="2016-10" db="EMBL/GenBank/DDBJ databases">
        <authorList>
            <person name="Varghese N."/>
            <person name="Submissions S."/>
        </authorList>
    </citation>
    <scope>NUCLEOTIDE SEQUENCE [LARGE SCALE GENOMIC DNA]</scope>
    <source>
        <strain evidence="1 2">DSM 9169</strain>
    </source>
</reference>
<protein>
    <submittedName>
        <fullName evidence="1">Uncharacterized protein</fullName>
    </submittedName>
</protein>
<evidence type="ECO:0000313" key="1">
    <source>
        <dbReference type="EMBL" id="SDT85742.1"/>
    </source>
</evidence>
<proteinExistence type="predicted"/>
<keyword evidence="2" id="KW-1185">Reference proteome</keyword>
<organism evidence="1 2">
    <name type="scientific">Schaalia radingae</name>
    <dbReference type="NCBI Taxonomy" id="131110"/>
    <lineage>
        <taxon>Bacteria</taxon>
        <taxon>Bacillati</taxon>
        <taxon>Actinomycetota</taxon>
        <taxon>Actinomycetes</taxon>
        <taxon>Actinomycetales</taxon>
        <taxon>Actinomycetaceae</taxon>
        <taxon>Schaalia</taxon>
    </lineage>
</organism>
<dbReference type="RefSeq" id="WP_092648100.1">
    <property type="nucleotide sequence ID" value="NZ_LT629792.1"/>
</dbReference>
<dbReference type="EMBL" id="LT629792">
    <property type="protein sequence ID" value="SDT85742.1"/>
    <property type="molecule type" value="Genomic_DNA"/>
</dbReference>
<gene>
    <name evidence="1" type="ORF">SAMN04489714_0147</name>
</gene>
<sequence length="108" mass="11869">MMDDWKVPVTLIRTTSGGVDEYGDPLPGSPERVELPPALFAPGRTSEPVNPGEKPVISLPSLYWRGEHPRVTARDLIEVMGRQYRVEGAPQWWPSGMVVSLKGVDDGS</sequence>
<dbReference type="Proteomes" id="UP000198976">
    <property type="component" value="Chromosome I"/>
</dbReference>
<evidence type="ECO:0000313" key="2">
    <source>
        <dbReference type="Proteomes" id="UP000198976"/>
    </source>
</evidence>
<name>A0ABY0V528_9ACTO</name>
<accession>A0ABY0V528</accession>